<dbReference type="EMBL" id="DWWK01000120">
    <property type="protein sequence ID" value="HJC38947.1"/>
    <property type="molecule type" value="Genomic_DNA"/>
</dbReference>
<dbReference type="InterPro" id="IPR036388">
    <property type="entry name" value="WH-like_DNA-bd_sf"/>
</dbReference>
<dbReference type="GO" id="GO:0003677">
    <property type="term" value="F:DNA binding"/>
    <property type="evidence" value="ECO:0007669"/>
    <property type="project" value="UniProtKB-KW"/>
</dbReference>
<dbReference type="PROSITE" id="PS50995">
    <property type="entry name" value="HTH_MARR_2"/>
    <property type="match status" value="1"/>
</dbReference>
<sequence length="147" mass="16958">MTIQKQSLREILFQIELLKRRKVQRFLLDIGLTPGQGQARILVYLSSHSSVTQKEIADRCMLDVTTMSRVLNKLEEMGLISRQRDPGCRRAYQIGLTEAGRQKAEEVNRGFERLEEMLCRELSEEEIGSLTTGLKKVKESLETDERM</sequence>
<dbReference type="PANTHER" id="PTHR42756">
    <property type="entry name" value="TRANSCRIPTIONAL REGULATOR, MARR"/>
    <property type="match status" value="1"/>
</dbReference>
<dbReference type="SUPFAM" id="SSF46785">
    <property type="entry name" value="Winged helix' DNA-binding domain"/>
    <property type="match status" value="1"/>
</dbReference>
<evidence type="ECO:0000256" key="3">
    <source>
        <dbReference type="ARBA" id="ARBA00023163"/>
    </source>
</evidence>
<dbReference type="GO" id="GO:0003700">
    <property type="term" value="F:DNA-binding transcription factor activity"/>
    <property type="evidence" value="ECO:0007669"/>
    <property type="project" value="InterPro"/>
</dbReference>
<accession>A0A9D2NVZ4</accession>
<name>A0A9D2NVZ4_9FIRM</name>
<comment type="caution">
    <text evidence="5">The sequence shown here is derived from an EMBL/GenBank/DDBJ whole genome shotgun (WGS) entry which is preliminary data.</text>
</comment>
<reference evidence="5" key="1">
    <citation type="journal article" date="2021" name="PeerJ">
        <title>Extensive microbial diversity within the chicken gut microbiome revealed by metagenomics and culture.</title>
        <authorList>
            <person name="Gilroy R."/>
            <person name="Ravi A."/>
            <person name="Getino M."/>
            <person name="Pursley I."/>
            <person name="Horton D.L."/>
            <person name="Alikhan N.F."/>
            <person name="Baker D."/>
            <person name="Gharbi K."/>
            <person name="Hall N."/>
            <person name="Watson M."/>
            <person name="Adriaenssens E.M."/>
            <person name="Foster-Nyarko E."/>
            <person name="Jarju S."/>
            <person name="Secka A."/>
            <person name="Antonio M."/>
            <person name="Oren A."/>
            <person name="Chaudhuri R.R."/>
            <person name="La Ragione R."/>
            <person name="Hildebrand F."/>
            <person name="Pallen M.J."/>
        </authorList>
    </citation>
    <scope>NUCLEOTIDE SEQUENCE</scope>
    <source>
        <strain evidence="5">ChiGjej1B1-1692</strain>
    </source>
</reference>
<dbReference type="SMART" id="SM00347">
    <property type="entry name" value="HTH_MARR"/>
    <property type="match status" value="1"/>
</dbReference>
<evidence type="ECO:0000256" key="1">
    <source>
        <dbReference type="ARBA" id="ARBA00023015"/>
    </source>
</evidence>
<feature type="domain" description="HTH marR-type" evidence="4">
    <location>
        <begin position="5"/>
        <end position="139"/>
    </location>
</feature>
<evidence type="ECO:0000256" key="2">
    <source>
        <dbReference type="ARBA" id="ARBA00023125"/>
    </source>
</evidence>
<evidence type="ECO:0000259" key="4">
    <source>
        <dbReference type="PROSITE" id="PS50995"/>
    </source>
</evidence>
<protein>
    <submittedName>
        <fullName evidence="5">MarR family transcriptional regulator</fullName>
    </submittedName>
</protein>
<keyword evidence="1" id="KW-0805">Transcription regulation</keyword>
<evidence type="ECO:0000313" key="6">
    <source>
        <dbReference type="Proteomes" id="UP000823894"/>
    </source>
</evidence>
<dbReference type="Gene3D" id="1.10.10.10">
    <property type="entry name" value="Winged helix-like DNA-binding domain superfamily/Winged helix DNA-binding domain"/>
    <property type="match status" value="1"/>
</dbReference>
<dbReference type="PANTHER" id="PTHR42756:SF1">
    <property type="entry name" value="TRANSCRIPTIONAL REPRESSOR OF EMRAB OPERON"/>
    <property type="match status" value="1"/>
</dbReference>
<keyword evidence="3" id="KW-0804">Transcription</keyword>
<evidence type="ECO:0000313" key="5">
    <source>
        <dbReference type="EMBL" id="HJC38947.1"/>
    </source>
</evidence>
<proteinExistence type="predicted"/>
<dbReference type="Pfam" id="PF12802">
    <property type="entry name" value="MarR_2"/>
    <property type="match status" value="1"/>
</dbReference>
<dbReference type="InterPro" id="IPR000835">
    <property type="entry name" value="HTH_MarR-typ"/>
</dbReference>
<dbReference type="Proteomes" id="UP000823894">
    <property type="component" value="Unassembled WGS sequence"/>
</dbReference>
<dbReference type="AlphaFoldDB" id="A0A9D2NVZ4"/>
<gene>
    <name evidence="5" type="ORF">H9757_07800</name>
</gene>
<organism evidence="5 6">
    <name type="scientific">Candidatus Mediterraneibacter faecigallinarum</name>
    <dbReference type="NCBI Taxonomy" id="2838669"/>
    <lineage>
        <taxon>Bacteria</taxon>
        <taxon>Bacillati</taxon>
        <taxon>Bacillota</taxon>
        <taxon>Clostridia</taxon>
        <taxon>Lachnospirales</taxon>
        <taxon>Lachnospiraceae</taxon>
        <taxon>Mediterraneibacter</taxon>
    </lineage>
</organism>
<dbReference type="PRINTS" id="PR00598">
    <property type="entry name" value="HTHMARR"/>
</dbReference>
<dbReference type="InterPro" id="IPR036390">
    <property type="entry name" value="WH_DNA-bd_sf"/>
</dbReference>
<keyword evidence="2" id="KW-0238">DNA-binding</keyword>
<reference evidence="5" key="2">
    <citation type="submission" date="2021-04" db="EMBL/GenBank/DDBJ databases">
        <authorList>
            <person name="Gilroy R."/>
        </authorList>
    </citation>
    <scope>NUCLEOTIDE SEQUENCE</scope>
    <source>
        <strain evidence="5">ChiGjej1B1-1692</strain>
    </source>
</reference>